<evidence type="ECO:0000256" key="6">
    <source>
        <dbReference type="ARBA" id="ARBA00022723"/>
    </source>
</evidence>
<protein>
    <recommendedName>
        <fullName evidence="3">tRNA threonylcarbamoyladenosine biosynthesis protein TsaE</fullName>
    </recommendedName>
    <alternativeName>
        <fullName evidence="10">t(6)A37 threonylcarbamoyladenosine biosynthesis protein TsaE</fullName>
    </alternativeName>
</protein>
<evidence type="ECO:0000256" key="5">
    <source>
        <dbReference type="ARBA" id="ARBA00022694"/>
    </source>
</evidence>
<keyword evidence="9" id="KW-0460">Magnesium</keyword>
<organism evidence="11 12">
    <name type="scientific">Desulfurivibrio alkaliphilus (strain DSM 19089 / UNIQEM U267 / AHT2)</name>
    <dbReference type="NCBI Taxonomy" id="589865"/>
    <lineage>
        <taxon>Bacteria</taxon>
        <taxon>Pseudomonadati</taxon>
        <taxon>Thermodesulfobacteriota</taxon>
        <taxon>Desulfobulbia</taxon>
        <taxon>Desulfobulbales</taxon>
        <taxon>Desulfobulbaceae</taxon>
        <taxon>Desulfurivibrio</taxon>
    </lineage>
</organism>
<dbReference type="KEGG" id="dak:DaAHT2_1342"/>
<dbReference type="SUPFAM" id="SSF52540">
    <property type="entry name" value="P-loop containing nucleoside triphosphate hydrolases"/>
    <property type="match status" value="1"/>
</dbReference>
<dbReference type="Pfam" id="PF02367">
    <property type="entry name" value="TsaE"/>
    <property type="match status" value="1"/>
</dbReference>
<dbReference type="GO" id="GO:0046872">
    <property type="term" value="F:metal ion binding"/>
    <property type="evidence" value="ECO:0007669"/>
    <property type="project" value="UniProtKB-KW"/>
</dbReference>
<keyword evidence="12" id="KW-1185">Reference proteome</keyword>
<evidence type="ECO:0000256" key="9">
    <source>
        <dbReference type="ARBA" id="ARBA00022842"/>
    </source>
</evidence>
<gene>
    <name evidence="11" type="ordered locus">DaAHT2_1342</name>
</gene>
<keyword evidence="5" id="KW-0819">tRNA processing</keyword>
<dbReference type="GO" id="GO:0005737">
    <property type="term" value="C:cytoplasm"/>
    <property type="evidence" value="ECO:0007669"/>
    <property type="project" value="UniProtKB-SubCell"/>
</dbReference>
<evidence type="ECO:0000256" key="3">
    <source>
        <dbReference type="ARBA" id="ARBA00019010"/>
    </source>
</evidence>
<dbReference type="AlphaFoldDB" id="D6Z3B2"/>
<evidence type="ECO:0000313" key="11">
    <source>
        <dbReference type="EMBL" id="ADH86037.1"/>
    </source>
</evidence>
<evidence type="ECO:0000256" key="2">
    <source>
        <dbReference type="ARBA" id="ARBA00007599"/>
    </source>
</evidence>
<dbReference type="EMBL" id="CP001940">
    <property type="protein sequence ID" value="ADH86037.1"/>
    <property type="molecule type" value="Genomic_DNA"/>
</dbReference>
<evidence type="ECO:0000256" key="1">
    <source>
        <dbReference type="ARBA" id="ARBA00004496"/>
    </source>
</evidence>
<comment type="similarity">
    <text evidence="2">Belongs to the TsaE family.</text>
</comment>
<comment type="subcellular location">
    <subcellularLocation>
        <location evidence="1">Cytoplasm</location>
    </subcellularLocation>
</comment>
<dbReference type="OrthoDB" id="9799110at2"/>
<dbReference type="HOGENOM" id="CLU_087829_4_0_7"/>
<dbReference type="InParanoid" id="D6Z3B2"/>
<name>D6Z3B2_DESAT</name>
<dbReference type="FunCoup" id="D6Z3B2">
    <property type="interactions" value="273"/>
</dbReference>
<keyword evidence="6" id="KW-0479">Metal-binding</keyword>
<evidence type="ECO:0000256" key="7">
    <source>
        <dbReference type="ARBA" id="ARBA00022741"/>
    </source>
</evidence>
<dbReference type="PANTHER" id="PTHR33540:SF2">
    <property type="entry name" value="TRNA THREONYLCARBAMOYLADENOSINE BIOSYNTHESIS PROTEIN TSAE"/>
    <property type="match status" value="1"/>
</dbReference>
<keyword evidence="4" id="KW-0963">Cytoplasm</keyword>
<keyword evidence="7" id="KW-0547">Nucleotide-binding</keyword>
<proteinExistence type="inferred from homology"/>
<evidence type="ECO:0000313" key="12">
    <source>
        <dbReference type="Proteomes" id="UP000001508"/>
    </source>
</evidence>
<dbReference type="Gene3D" id="3.40.50.300">
    <property type="entry name" value="P-loop containing nucleotide triphosphate hydrolases"/>
    <property type="match status" value="1"/>
</dbReference>
<evidence type="ECO:0000256" key="4">
    <source>
        <dbReference type="ARBA" id="ARBA00022490"/>
    </source>
</evidence>
<dbReference type="GO" id="GO:0005524">
    <property type="term" value="F:ATP binding"/>
    <property type="evidence" value="ECO:0007669"/>
    <property type="project" value="UniProtKB-KW"/>
</dbReference>
<accession>D6Z3B2</accession>
<dbReference type="InterPro" id="IPR003442">
    <property type="entry name" value="T6A_TsaE"/>
</dbReference>
<evidence type="ECO:0000256" key="10">
    <source>
        <dbReference type="ARBA" id="ARBA00032441"/>
    </source>
</evidence>
<dbReference type="NCBIfam" id="TIGR00150">
    <property type="entry name" value="T6A_YjeE"/>
    <property type="match status" value="1"/>
</dbReference>
<dbReference type="GO" id="GO:0002949">
    <property type="term" value="P:tRNA threonylcarbamoyladenosine modification"/>
    <property type="evidence" value="ECO:0007669"/>
    <property type="project" value="InterPro"/>
</dbReference>
<dbReference type="RefSeq" id="WP_013163565.1">
    <property type="nucleotide sequence ID" value="NC_014216.1"/>
</dbReference>
<evidence type="ECO:0000256" key="8">
    <source>
        <dbReference type="ARBA" id="ARBA00022840"/>
    </source>
</evidence>
<dbReference type="eggNOG" id="COG0802">
    <property type="taxonomic scope" value="Bacteria"/>
</dbReference>
<dbReference type="STRING" id="589865.DaAHT2_1342"/>
<dbReference type="Proteomes" id="UP000001508">
    <property type="component" value="Chromosome"/>
</dbReference>
<reference evidence="12" key="1">
    <citation type="submission" date="2010-02" db="EMBL/GenBank/DDBJ databases">
        <title>Complete sequence of Desulfurivibrio alkaliphilus AHT2.</title>
        <authorList>
            <consortium name="US DOE Joint Genome Institute"/>
            <person name="Pitluck S."/>
            <person name="Chertkov O."/>
            <person name="Detter J.C."/>
            <person name="Han C."/>
            <person name="Tapia R."/>
            <person name="Larimer F."/>
            <person name="Land M."/>
            <person name="Hauser L."/>
            <person name="Kyrpides N."/>
            <person name="Mikhailova N."/>
            <person name="Sorokin D.Y."/>
            <person name="Muyzer G."/>
            <person name="Woyke T."/>
        </authorList>
    </citation>
    <scope>NUCLEOTIDE SEQUENCE [LARGE SCALE GENOMIC DNA]</scope>
    <source>
        <strain evidence="12">DSM 19089 / UNIQEM U267 / AHT2</strain>
    </source>
</reference>
<keyword evidence="8" id="KW-0067">ATP-binding</keyword>
<dbReference type="PANTHER" id="PTHR33540">
    <property type="entry name" value="TRNA THREONYLCARBAMOYLADENOSINE BIOSYNTHESIS PROTEIN TSAE"/>
    <property type="match status" value="1"/>
</dbReference>
<dbReference type="InterPro" id="IPR027417">
    <property type="entry name" value="P-loop_NTPase"/>
</dbReference>
<sequence length="151" mass="16376">MSLSEPIEQILPDLAALEAFGRELGRQAAAGDIICLYGPLGAGKTTLTRAIAAGLEVPPEQPVTSPTFALIHEHQGRLPLFHLDLYRLGGDEDELLELGIEDYLYGDGVCVIEWPERLGGLLPARHLDIRLAFAVPPAPETSRIVTVHRGH</sequence>